<feature type="compositionally biased region" description="Basic and acidic residues" evidence="1">
    <location>
        <begin position="80"/>
        <end position="111"/>
    </location>
</feature>
<dbReference type="AlphaFoldDB" id="A0AAD7Z6X2"/>
<feature type="compositionally biased region" description="Polar residues" evidence="1">
    <location>
        <begin position="57"/>
        <end position="66"/>
    </location>
</feature>
<name>A0AAD7Z6X2_DIPPU</name>
<reference evidence="2" key="2">
    <citation type="submission" date="2023-05" db="EMBL/GenBank/DDBJ databases">
        <authorList>
            <person name="Fouks B."/>
        </authorList>
    </citation>
    <scope>NUCLEOTIDE SEQUENCE</scope>
    <source>
        <strain evidence="2">Stay&amp;Tobe</strain>
        <tissue evidence="2">Testes</tissue>
    </source>
</reference>
<feature type="non-terminal residue" evidence="2">
    <location>
        <position position="1"/>
    </location>
</feature>
<feature type="region of interest" description="Disordered" evidence="1">
    <location>
        <begin position="170"/>
        <end position="195"/>
    </location>
</feature>
<organism evidence="2 3">
    <name type="scientific">Diploptera punctata</name>
    <name type="common">Pacific beetle cockroach</name>
    <dbReference type="NCBI Taxonomy" id="6984"/>
    <lineage>
        <taxon>Eukaryota</taxon>
        <taxon>Metazoa</taxon>
        <taxon>Ecdysozoa</taxon>
        <taxon>Arthropoda</taxon>
        <taxon>Hexapoda</taxon>
        <taxon>Insecta</taxon>
        <taxon>Pterygota</taxon>
        <taxon>Neoptera</taxon>
        <taxon>Polyneoptera</taxon>
        <taxon>Dictyoptera</taxon>
        <taxon>Blattodea</taxon>
        <taxon>Blaberoidea</taxon>
        <taxon>Blaberidae</taxon>
        <taxon>Diplopterinae</taxon>
        <taxon>Diploptera</taxon>
    </lineage>
</organism>
<sequence length="281" mass="33208">PENTEGADLQRKLELLNSIMDQEARAEQARRQLYYGHSGYSEDSDYTSDLNYPVGQHANSSASQFRSAAHQMCTPQRSLETSRENSYERDDVPHHHHHDDYYGDTPRRYSDNESEPLFYNSRPKNYKEYNRRRKNTWDTEDSTDTWYGTNYAGTYSTQSQEQDERIYQDGSGYYHNTSAPPKRTRGTNRRPSLERQTTLYDDQYYGDGYYNTDQLQSSYRGYDHSQSYSSTDYYSTSAEYPYQDDRCHSPQEYQSSSISPFCSFECRSFPNHFPYQSQFCR</sequence>
<dbReference type="EMBL" id="JASPKZ010010277">
    <property type="protein sequence ID" value="KAJ9574568.1"/>
    <property type="molecule type" value="Genomic_DNA"/>
</dbReference>
<evidence type="ECO:0000313" key="2">
    <source>
        <dbReference type="EMBL" id="KAJ9574568.1"/>
    </source>
</evidence>
<accession>A0AAD7Z6X2</accession>
<feature type="non-terminal residue" evidence="2">
    <location>
        <position position="281"/>
    </location>
</feature>
<evidence type="ECO:0000256" key="1">
    <source>
        <dbReference type="SAM" id="MobiDB-lite"/>
    </source>
</evidence>
<comment type="caution">
    <text evidence="2">The sequence shown here is derived from an EMBL/GenBank/DDBJ whole genome shotgun (WGS) entry which is preliminary data.</text>
</comment>
<gene>
    <name evidence="2" type="ORF">L9F63_008264</name>
</gene>
<feature type="region of interest" description="Disordered" evidence="1">
    <location>
        <begin position="38"/>
        <end position="122"/>
    </location>
</feature>
<protein>
    <submittedName>
        <fullName evidence="2">Uncharacterized protein</fullName>
    </submittedName>
</protein>
<evidence type="ECO:0000313" key="3">
    <source>
        <dbReference type="Proteomes" id="UP001233999"/>
    </source>
</evidence>
<proteinExistence type="predicted"/>
<keyword evidence="3" id="KW-1185">Reference proteome</keyword>
<dbReference type="Proteomes" id="UP001233999">
    <property type="component" value="Unassembled WGS sequence"/>
</dbReference>
<reference evidence="2" key="1">
    <citation type="journal article" date="2023" name="IScience">
        <title>Live-bearing cockroach genome reveals convergent evolutionary mechanisms linked to viviparity in insects and beyond.</title>
        <authorList>
            <person name="Fouks B."/>
            <person name="Harrison M.C."/>
            <person name="Mikhailova A.A."/>
            <person name="Marchal E."/>
            <person name="English S."/>
            <person name="Carruthers M."/>
            <person name="Jennings E.C."/>
            <person name="Chiamaka E.L."/>
            <person name="Frigard R.A."/>
            <person name="Pippel M."/>
            <person name="Attardo G.M."/>
            <person name="Benoit J.B."/>
            <person name="Bornberg-Bauer E."/>
            <person name="Tobe S.S."/>
        </authorList>
    </citation>
    <scope>NUCLEOTIDE SEQUENCE</scope>
    <source>
        <strain evidence="2">Stay&amp;Tobe</strain>
    </source>
</reference>